<dbReference type="Bgee" id="ENSLACG00000006113">
    <property type="expression patterns" value="Expressed in pelvic fin"/>
</dbReference>
<evidence type="ECO:0000256" key="2">
    <source>
        <dbReference type="ARBA" id="ARBA00012485"/>
    </source>
</evidence>
<dbReference type="GO" id="GO:0043161">
    <property type="term" value="P:proteasome-mediated ubiquitin-dependent protein catabolic process"/>
    <property type="evidence" value="ECO:0007669"/>
    <property type="project" value="TreeGrafter"/>
</dbReference>
<dbReference type="EMBL" id="AFYH01211351">
    <property type="status" value="NOT_ANNOTATED_CDS"/>
    <property type="molecule type" value="Genomic_DNA"/>
</dbReference>
<dbReference type="PANTHER" id="PTHR31531">
    <property type="entry name" value="E3 UBIQUITIN-PROTEIN LIGASE E3D FAMILY MEMBER"/>
    <property type="match status" value="1"/>
</dbReference>
<dbReference type="Pfam" id="PF09814">
    <property type="entry name" value="HECT_2"/>
    <property type="match status" value="1"/>
</dbReference>
<dbReference type="EMBL" id="AFYH01211352">
    <property type="status" value="NOT_ANNOTATED_CDS"/>
    <property type="molecule type" value="Genomic_DNA"/>
</dbReference>
<evidence type="ECO:0000256" key="4">
    <source>
        <dbReference type="ARBA" id="ARBA00029737"/>
    </source>
</evidence>
<dbReference type="EMBL" id="AFYH01211359">
    <property type="status" value="NOT_ANNOTATED_CDS"/>
    <property type="molecule type" value="Genomic_DNA"/>
</dbReference>
<dbReference type="GO" id="GO:0005634">
    <property type="term" value="C:nucleus"/>
    <property type="evidence" value="ECO:0007669"/>
    <property type="project" value="TreeGrafter"/>
</dbReference>
<accession>H3AB66</accession>
<dbReference type="GO" id="GO:0005829">
    <property type="term" value="C:cytosol"/>
    <property type="evidence" value="ECO:0007669"/>
    <property type="project" value="TreeGrafter"/>
</dbReference>
<evidence type="ECO:0000313" key="9">
    <source>
        <dbReference type="Ensembl" id="ENSLACP00000006887.1"/>
    </source>
</evidence>
<organism evidence="9 10">
    <name type="scientific">Latimeria chalumnae</name>
    <name type="common">Coelacanth</name>
    <dbReference type="NCBI Taxonomy" id="7897"/>
    <lineage>
        <taxon>Eukaryota</taxon>
        <taxon>Metazoa</taxon>
        <taxon>Chordata</taxon>
        <taxon>Craniata</taxon>
        <taxon>Vertebrata</taxon>
        <taxon>Euteleostomi</taxon>
        <taxon>Coelacanthiformes</taxon>
        <taxon>Coelacanthidae</taxon>
        <taxon>Latimeria</taxon>
    </lineage>
</organism>
<dbReference type="EMBL" id="AFYH01211360">
    <property type="status" value="NOT_ANNOTATED_CDS"/>
    <property type="molecule type" value="Genomic_DNA"/>
</dbReference>
<dbReference type="HOGENOM" id="CLU_060972_0_0_1"/>
<evidence type="ECO:0000256" key="5">
    <source>
        <dbReference type="ARBA" id="ARBA00032234"/>
    </source>
</evidence>
<dbReference type="GO" id="GO:0030332">
    <property type="term" value="F:cyclin binding"/>
    <property type="evidence" value="ECO:0007669"/>
    <property type="project" value="TreeGrafter"/>
</dbReference>
<dbReference type="FunCoup" id="H3AB66">
    <property type="interactions" value="1286"/>
</dbReference>
<dbReference type="InterPro" id="IPR019193">
    <property type="entry name" value="UBQ-conj_enz_E2-bd_prot"/>
</dbReference>
<evidence type="ECO:0000256" key="3">
    <source>
        <dbReference type="ARBA" id="ARBA00013646"/>
    </source>
</evidence>
<comment type="catalytic activity">
    <reaction evidence="1">
        <text>S-ubiquitinyl-[E2 ubiquitin-conjugating enzyme]-L-cysteine + [acceptor protein]-L-lysine = [E2 ubiquitin-conjugating enzyme]-L-cysteine + N(6)-ubiquitinyl-[acceptor protein]-L-lysine.</text>
        <dbReference type="EC" id="2.3.2.26"/>
    </reaction>
</comment>
<dbReference type="InParanoid" id="H3AB66"/>
<evidence type="ECO:0000256" key="1">
    <source>
        <dbReference type="ARBA" id="ARBA00000885"/>
    </source>
</evidence>
<dbReference type="GO" id="GO:0031624">
    <property type="term" value="F:ubiquitin conjugating enzyme binding"/>
    <property type="evidence" value="ECO:0007669"/>
    <property type="project" value="TreeGrafter"/>
</dbReference>
<dbReference type="eggNOG" id="KOG4784">
    <property type="taxonomic scope" value="Eukaryota"/>
</dbReference>
<reference evidence="9" key="3">
    <citation type="submission" date="2025-09" db="UniProtKB">
        <authorList>
            <consortium name="Ensembl"/>
        </authorList>
    </citation>
    <scope>IDENTIFICATION</scope>
</reference>
<evidence type="ECO:0000256" key="7">
    <source>
        <dbReference type="ARBA" id="ARBA00053831"/>
    </source>
</evidence>
<comment type="subunit">
    <text evidence="8">Interacts with UBE2C/UbcH10 (E2 ubiquitin-conjugating enzyme). In vitro, interacts with cyclin-B.</text>
</comment>
<dbReference type="GO" id="GO:0051865">
    <property type="term" value="P:protein autoubiquitination"/>
    <property type="evidence" value="ECO:0007669"/>
    <property type="project" value="TreeGrafter"/>
</dbReference>
<name>H3AB66_LATCH</name>
<proteinExistence type="predicted"/>
<dbReference type="EMBL" id="AFYH01211358">
    <property type="status" value="NOT_ANNOTATED_CDS"/>
    <property type="molecule type" value="Genomic_DNA"/>
</dbReference>
<dbReference type="STRING" id="7897.ENSLACP00000006887"/>
<dbReference type="Ensembl" id="ENSLACT00000006946.1">
    <property type="protein sequence ID" value="ENSLACP00000006887.1"/>
    <property type="gene ID" value="ENSLACG00000006113.1"/>
</dbReference>
<dbReference type="GO" id="GO:0000209">
    <property type="term" value="P:protein polyubiquitination"/>
    <property type="evidence" value="ECO:0007669"/>
    <property type="project" value="TreeGrafter"/>
</dbReference>
<reference evidence="10" key="1">
    <citation type="submission" date="2011-08" db="EMBL/GenBank/DDBJ databases">
        <title>The draft genome of Latimeria chalumnae.</title>
        <authorList>
            <person name="Di Palma F."/>
            <person name="Alfoldi J."/>
            <person name="Johnson J."/>
            <person name="Berlin A."/>
            <person name="Gnerre S."/>
            <person name="Jaffe D."/>
            <person name="MacCallum I."/>
            <person name="Young S."/>
            <person name="Walker B.J."/>
            <person name="Lander E."/>
            <person name="Lindblad-Toh K."/>
        </authorList>
    </citation>
    <scope>NUCLEOTIDE SEQUENCE [LARGE SCALE GENOMIC DNA]</scope>
    <source>
        <strain evidence="10">Wild caught</strain>
    </source>
</reference>
<dbReference type="EMBL" id="AFYH01211353">
    <property type="status" value="NOT_ANNOTATED_CDS"/>
    <property type="molecule type" value="Genomic_DNA"/>
</dbReference>
<sequence length="374" mass="41568">KKSREMEASIFLEIRKRMQSGHLVIRKGPSAMDISVKPSSLQLKVAESCEHIELPAGVRIVPSSCRGLQYVNGDGLHMNLEIHTDFSSVPASYFSIISHGVLCCVFQTCNVISSVNQEVKSFRRVLPLPSGNWSALVEEWCCHPDPFANRKLRPLKDDCFLGDTFILVNSASVSSSVAWEPKPTTALLCLESGGIKCSFTLGSMQNFTNQFFFFEVHKQPYVSSFPLLLRSRGQFVEGVIAQCLVELSTVQSSFRFLVQGHDGQMVVLVWLLNSDTLLVGSARNSASRKGFALLEEQSNSRLRPNEARNVLKVLYHPCSKSKNKDIVGAWEKDIGVYTLTFPRKTCLELLLILSSSTESLPPSLRNMNAFQVSA</sequence>
<dbReference type="GO" id="GO:0006513">
    <property type="term" value="P:protein monoubiquitination"/>
    <property type="evidence" value="ECO:0007669"/>
    <property type="project" value="TreeGrafter"/>
</dbReference>
<dbReference type="GeneTree" id="ENSGT00390000003986"/>
<dbReference type="EMBL" id="AFYH01211356">
    <property type="status" value="NOT_ANNOTATED_CDS"/>
    <property type="molecule type" value="Genomic_DNA"/>
</dbReference>
<dbReference type="EMBL" id="AFYH01211355">
    <property type="status" value="NOT_ANNOTATED_CDS"/>
    <property type="molecule type" value="Genomic_DNA"/>
</dbReference>
<comment type="function">
    <text evidence="7">E3 ubiquitin-protein ligase which accepts ubiquitin from specific E2 ubiquitin-conjugating enzymes, and transfers it to substrates, generally promoting their degradation by the proteasome. Independently of its E3 ubiquitin-protein ligase activity, acts as an inhibitor of CPSF3 endonuclease activity by blocking CPSF3 active site.</text>
</comment>
<evidence type="ECO:0000256" key="8">
    <source>
        <dbReference type="ARBA" id="ARBA00064185"/>
    </source>
</evidence>
<dbReference type="AlphaFoldDB" id="H3AB66"/>
<dbReference type="OMA" id="DCFTGDS"/>
<dbReference type="EMBL" id="AFYH01211357">
    <property type="status" value="NOT_ANNOTATED_CDS"/>
    <property type="molecule type" value="Genomic_DNA"/>
</dbReference>
<evidence type="ECO:0000256" key="6">
    <source>
        <dbReference type="ARBA" id="ARBA00032298"/>
    </source>
</evidence>
<evidence type="ECO:0000313" key="10">
    <source>
        <dbReference type="Proteomes" id="UP000008672"/>
    </source>
</evidence>
<dbReference type="EMBL" id="AFYH01211354">
    <property type="status" value="NOT_ANNOTATED_CDS"/>
    <property type="molecule type" value="Genomic_DNA"/>
</dbReference>
<dbReference type="Proteomes" id="UP000008672">
    <property type="component" value="Unassembled WGS sequence"/>
</dbReference>
<dbReference type="EC" id="2.3.2.26" evidence="2"/>
<dbReference type="GO" id="GO:0000151">
    <property type="term" value="C:ubiquitin ligase complex"/>
    <property type="evidence" value="ECO:0007669"/>
    <property type="project" value="TreeGrafter"/>
</dbReference>
<protein>
    <recommendedName>
        <fullName evidence="3">E3 ubiquitin-protein ligase E3D</fullName>
        <ecNumber evidence="2">2.3.2.26</ecNumber>
    </recommendedName>
    <alternativeName>
        <fullName evidence="6">HECT-type E3 ubiquitin transferase E3D</fullName>
    </alternativeName>
    <alternativeName>
        <fullName evidence="5">UbcH10-binding protein with a HECT-like domain</fullName>
    </alternativeName>
    <alternativeName>
        <fullName evidence="4">Ubiquitin-conjugating enzyme E2C-binding protein</fullName>
    </alternativeName>
</protein>
<dbReference type="PANTHER" id="PTHR31531:SF2">
    <property type="entry name" value="E3 UBIQUITIN-PROTEIN LIGASE E3D"/>
    <property type="match status" value="1"/>
</dbReference>
<keyword evidence="10" id="KW-1185">Reference proteome</keyword>
<reference evidence="9" key="2">
    <citation type="submission" date="2025-08" db="UniProtKB">
        <authorList>
            <consortium name="Ensembl"/>
        </authorList>
    </citation>
    <scope>IDENTIFICATION</scope>
</reference>
<dbReference type="GO" id="GO:0061630">
    <property type="term" value="F:ubiquitin protein ligase activity"/>
    <property type="evidence" value="ECO:0007669"/>
    <property type="project" value="UniProtKB-EC"/>
</dbReference>